<evidence type="ECO:0000313" key="2">
    <source>
        <dbReference type="EMBL" id="PHJ24555.1"/>
    </source>
</evidence>
<dbReference type="VEuPathDB" id="ToxoDB:CSUI_001589"/>
<dbReference type="Pfam" id="PF24541">
    <property type="entry name" value="Thioredox_PDIA6_C"/>
    <property type="match status" value="1"/>
</dbReference>
<protein>
    <submittedName>
        <fullName evidence="2">Thioredoxin domain-containing protein</fullName>
    </submittedName>
</protein>
<dbReference type="InterPro" id="IPR057305">
    <property type="entry name" value="Thioredox_PDIA6_C"/>
</dbReference>
<accession>A0A2C6LBS5</accession>
<dbReference type="InterPro" id="IPR036249">
    <property type="entry name" value="Thioredoxin-like_sf"/>
</dbReference>
<evidence type="ECO:0000313" key="3">
    <source>
        <dbReference type="Proteomes" id="UP000221165"/>
    </source>
</evidence>
<organism evidence="2 3">
    <name type="scientific">Cystoisospora suis</name>
    <dbReference type="NCBI Taxonomy" id="483139"/>
    <lineage>
        <taxon>Eukaryota</taxon>
        <taxon>Sar</taxon>
        <taxon>Alveolata</taxon>
        <taxon>Apicomplexa</taxon>
        <taxon>Conoidasida</taxon>
        <taxon>Coccidia</taxon>
        <taxon>Eucoccidiorida</taxon>
        <taxon>Eimeriorina</taxon>
        <taxon>Sarcocystidae</taxon>
        <taxon>Cystoisospora</taxon>
    </lineage>
</organism>
<dbReference type="InterPro" id="IPR052842">
    <property type="entry name" value="ER_Co-chaperone"/>
</dbReference>
<sequence length="368" mass="41518">MSGWGCMQFGAINCARFRNLSVCDEASHYPTLLFYPTKDKQAKPLEYRGERTAAALVRFASENVPSTAVVLTDGSFEEWIATDPLLPKVVLFTDKKGIPPLFKFLSYQMKTRISFGVIFKNQLKLLQAFRHGLVLQQKEEEEKKKRGGGGGGGKQKNEFLPKDIVFPSLLAIDDIDRLTGEWIDVQHHVNQDLLSLSLSRLAAQARAKTGVSFRELTARRMARGECDKNDSQFCFLLLLTESQRREAEAQLLKGGGIFQIFRDLSEKFKRDPVKLCWINKDQQRQFVQAFQALPSSHQEMNLVAYRPKRKKYEVMTASLTASSIESFINDVVSGGKQLTKKIGTVPHLNRIQQVPSTPSRSGGTRDEL</sequence>
<dbReference type="EMBL" id="MIGC01000642">
    <property type="protein sequence ID" value="PHJ24555.1"/>
    <property type="molecule type" value="Genomic_DNA"/>
</dbReference>
<name>A0A2C6LBS5_9APIC</name>
<gene>
    <name evidence="2" type="ORF">CSUI_001589</name>
</gene>
<dbReference type="CDD" id="cd02961">
    <property type="entry name" value="PDI_a_family"/>
    <property type="match status" value="1"/>
</dbReference>
<dbReference type="GeneID" id="94425005"/>
<dbReference type="Proteomes" id="UP000221165">
    <property type="component" value="Unassembled WGS sequence"/>
</dbReference>
<dbReference type="RefSeq" id="XP_067926228.1">
    <property type="nucleotide sequence ID" value="XM_068061794.1"/>
</dbReference>
<feature type="domain" description="PDIA6-like C-terminal thioredoxin-like" evidence="1">
    <location>
        <begin position="211"/>
        <end position="334"/>
    </location>
</feature>
<dbReference type="PANTHER" id="PTHR45184">
    <property type="entry name" value="DNAJ PROTEIN ERDJ3A"/>
    <property type="match status" value="1"/>
</dbReference>
<dbReference type="SUPFAM" id="SSF52833">
    <property type="entry name" value="Thioredoxin-like"/>
    <property type="match status" value="1"/>
</dbReference>
<comment type="caution">
    <text evidence="2">The sequence shown here is derived from an EMBL/GenBank/DDBJ whole genome shotgun (WGS) entry which is preliminary data.</text>
</comment>
<keyword evidence="3" id="KW-1185">Reference proteome</keyword>
<evidence type="ECO:0000259" key="1">
    <source>
        <dbReference type="Pfam" id="PF24541"/>
    </source>
</evidence>
<reference evidence="2 3" key="1">
    <citation type="journal article" date="2017" name="Int. J. Parasitol.">
        <title>The genome of the protozoan parasite Cystoisospora suis and a reverse vaccinology approach to identify vaccine candidates.</title>
        <authorList>
            <person name="Palmieri N."/>
            <person name="Shrestha A."/>
            <person name="Ruttkowski B."/>
            <person name="Beck T."/>
            <person name="Vogl C."/>
            <person name="Tomley F."/>
            <person name="Blake D.P."/>
            <person name="Joachim A."/>
        </authorList>
    </citation>
    <scope>NUCLEOTIDE SEQUENCE [LARGE SCALE GENOMIC DNA]</scope>
    <source>
        <strain evidence="2 3">Wien I</strain>
    </source>
</reference>
<proteinExistence type="predicted"/>
<dbReference type="AlphaFoldDB" id="A0A2C6LBS5"/>
<dbReference type="OrthoDB" id="445556at2759"/>
<dbReference type="Gene3D" id="3.40.30.10">
    <property type="entry name" value="Glutaredoxin"/>
    <property type="match status" value="3"/>
</dbReference>
<dbReference type="PANTHER" id="PTHR45184:SF1">
    <property type="entry name" value="DNAJ PROTEIN ERDJ3A"/>
    <property type="match status" value="1"/>
</dbReference>